<evidence type="ECO:0000256" key="1">
    <source>
        <dbReference type="ARBA" id="ARBA00004141"/>
    </source>
</evidence>
<feature type="transmembrane region" description="Helical" evidence="5">
    <location>
        <begin position="310"/>
        <end position="329"/>
    </location>
</feature>
<keyword evidence="3 5" id="KW-1133">Transmembrane helix</keyword>
<evidence type="ECO:0000259" key="6">
    <source>
        <dbReference type="PROSITE" id="PS50850"/>
    </source>
</evidence>
<feature type="domain" description="Major facilitator superfamily (MFS) profile" evidence="6">
    <location>
        <begin position="42"/>
        <end position="466"/>
    </location>
</feature>
<dbReference type="Pfam" id="PF00083">
    <property type="entry name" value="Sugar_tr"/>
    <property type="match status" value="2"/>
</dbReference>
<dbReference type="InterPro" id="IPR005828">
    <property type="entry name" value="MFS_sugar_transport-like"/>
</dbReference>
<reference evidence="8" key="1">
    <citation type="journal article" date="2018" name="Nat. Microbiol.">
        <title>Leveraging single-cell genomics to expand the fungal tree of life.</title>
        <authorList>
            <person name="Ahrendt S.R."/>
            <person name="Quandt C.A."/>
            <person name="Ciobanu D."/>
            <person name="Clum A."/>
            <person name="Salamov A."/>
            <person name="Andreopoulos B."/>
            <person name="Cheng J.F."/>
            <person name="Woyke T."/>
            <person name="Pelin A."/>
            <person name="Henrissat B."/>
            <person name="Reynolds N.K."/>
            <person name="Benny G.L."/>
            <person name="Smith M.E."/>
            <person name="James T.Y."/>
            <person name="Grigoriev I.V."/>
        </authorList>
    </citation>
    <scope>NUCLEOTIDE SEQUENCE [LARGE SCALE GENOMIC DNA]</scope>
</reference>
<dbReference type="PANTHER" id="PTHR23508">
    <property type="entry name" value="CARBOXYLIC ACID TRANSPORTER PROTEIN HOMOLOG"/>
    <property type="match status" value="1"/>
</dbReference>
<feature type="transmembrane region" description="Helical" evidence="5">
    <location>
        <begin position="109"/>
        <end position="131"/>
    </location>
</feature>
<evidence type="ECO:0000313" key="8">
    <source>
        <dbReference type="Proteomes" id="UP000269721"/>
    </source>
</evidence>
<dbReference type="InterPro" id="IPR020846">
    <property type="entry name" value="MFS_dom"/>
</dbReference>
<dbReference type="PROSITE" id="PS50850">
    <property type="entry name" value="MFS"/>
    <property type="match status" value="1"/>
</dbReference>
<dbReference type="Proteomes" id="UP000269721">
    <property type="component" value="Unassembled WGS sequence"/>
</dbReference>
<evidence type="ECO:0000256" key="3">
    <source>
        <dbReference type="ARBA" id="ARBA00022989"/>
    </source>
</evidence>
<sequence length="518" mass="55978">MSSEDLTKSKSQDSDVVSFVPDDPAAAEAQRKGKISASQMWVILFAGVALMSDGYQNNIFNITSTLFGRIHSVAYTSDVKTRIPNALIVGAIIGQLSFGYVVDRYGRKIGLLLTTLLIVLGTILCATVYPVDGDPGGLFWALTITRGITGVGVGGEYPCSSAAASEASDETKPTRRGGVFILVTNLVLSLGGLLATMVYLVLFAAAAPNEQNDDLNKIWRIAFGVGALLPLSVFWFRFRMAHSERFNKNYSRTQPPYLLAIKKYWVRLVGTAGCWFLYDFVVFPNGIISNSIIAGIVKPGPHQLRESAEWTLLLNSLSIPGILAGAFLVDRIGRKNTMTLGFALAGIMGFVIAGNYANLEHKTGLFVLLYGLFLSFSNMGPGNCLGLTSAELYPTPLRGTFYGFSAAVGKAGAAIGNQILIPLETHYGPSSDPIATLKGNRLVFYICASVAFAGALLCWVCIPDFSGQTLEKEDREWREYMEANGFVGEFGFEHDKKADEGREDELKVGDFAPAVVAN</sequence>
<dbReference type="GO" id="GO:0046943">
    <property type="term" value="F:carboxylic acid transmembrane transporter activity"/>
    <property type="evidence" value="ECO:0007669"/>
    <property type="project" value="TreeGrafter"/>
</dbReference>
<keyword evidence="8" id="KW-1185">Reference proteome</keyword>
<evidence type="ECO:0000313" key="7">
    <source>
        <dbReference type="EMBL" id="RKO87499.1"/>
    </source>
</evidence>
<evidence type="ECO:0000256" key="4">
    <source>
        <dbReference type="ARBA" id="ARBA00023136"/>
    </source>
</evidence>
<feature type="transmembrane region" description="Helical" evidence="5">
    <location>
        <begin position="83"/>
        <end position="102"/>
    </location>
</feature>
<dbReference type="OrthoDB" id="2261376at2759"/>
<evidence type="ECO:0000256" key="2">
    <source>
        <dbReference type="ARBA" id="ARBA00022692"/>
    </source>
</evidence>
<feature type="transmembrane region" description="Helical" evidence="5">
    <location>
        <begin position="41"/>
        <end position="63"/>
    </location>
</feature>
<dbReference type="InterPro" id="IPR005829">
    <property type="entry name" value="Sugar_transporter_CS"/>
</dbReference>
<feature type="transmembrane region" description="Helical" evidence="5">
    <location>
        <begin position="365"/>
        <end position="388"/>
    </location>
</feature>
<feature type="transmembrane region" description="Helical" evidence="5">
    <location>
        <begin position="137"/>
        <end position="157"/>
    </location>
</feature>
<dbReference type="InterPro" id="IPR036259">
    <property type="entry name" value="MFS_trans_sf"/>
</dbReference>
<protein>
    <submittedName>
        <fullName evidence="7">Major facilitator superfamily domain-containing protein</fullName>
    </submittedName>
</protein>
<comment type="subcellular location">
    <subcellularLocation>
        <location evidence="1">Membrane</location>
        <topology evidence="1">Multi-pass membrane protein</topology>
    </subcellularLocation>
</comment>
<dbReference type="GO" id="GO:0005886">
    <property type="term" value="C:plasma membrane"/>
    <property type="evidence" value="ECO:0007669"/>
    <property type="project" value="TreeGrafter"/>
</dbReference>
<feature type="transmembrane region" description="Helical" evidence="5">
    <location>
        <begin position="178"/>
        <end position="206"/>
    </location>
</feature>
<gene>
    <name evidence="7" type="ORF">BDK51DRAFT_35554</name>
</gene>
<dbReference type="SUPFAM" id="SSF103473">
    <property type="entry name" value="MFS general substrate transporter"/>
    <property type="match status" value="1"/>
</dbReference>
<organism evidence="7 8">
    <name type="scientific">Blyttiomyces helicus</name>
    <dbReference type="NCBI Taxonomy" id="388810"/>
    <lineage>
        <taxon>Eukaryota</taxon>
        <taxon>Fungi</taxon>
        <taxon>Fungi incertae sedis</taxon>
        <taxon>Chytridiomycota</taxon>
        <taxon>Chytridiomycota incertae sedis</taxon>
        <taxon>Chytridiomycetes</taxon>
        <taxon>Chytridiomycetes incertae sedis</taxon>
        <taxon>Blyttiomyces</taxon>
    </lineage>
</organism>
<feature type="transmembrane region" description="Helical" evidence="5">
    <location>
        <begin position="400"/>
        <end position="422"/>
    </location>
</feature>
<feature type="transmembrane region" description="Helical" evidence="5">
    <location>
        <begin position="218"/>
        <end position="236"/>
    </location>
</feature>
<dbReference type="Gene3D" id="1.20.1250.20">
    <property type="entry name" value="MFS general substrate transporter like domains"/>
    <property type="match status" value="1"/>
</dbReference>
<keyword evidence="2 5" id="KW-0812">Transmembrane</keyword>
<dbReference type="PANTHER" id="PTHR23508:SF10">
    <property type="entry name" value="CARBOXYLIC ACID TRANSPORTER PROTEIN HOMOLOG"/>
    <property type="match status" value="1"/>
</dbReference>
<evidence type="ECO:0000256" key="5">
    <source>
        <dbReference type="SAM" id="Phobius"/>
    </source>
</evidence>
<dbReference type="EMBL" id="KZ997375">
    <property type="protein sequence ID" value="RKO87499.1"/>
    <property type="molecule type" value="Genomic_DNA"/>
</dbReference>
<name>A0A4P9W539_9FUNG</name>
<dbReference type="AlphaFoldDB" id="A0A4P9W539"/>
<keyword evidence="4 5" id="KW-0472">Membrane</keyword>
<feature type="transmembrane region" description="Helical" evidence="5">
    <location>
        <begin position="442"/>
        <end position="462"/>
    </location>
</feature>
<dbReference type="PROSITE" id="PS00216">
    <property type="entry name" value="SUGAR_TRANSPORT_1"/>
    <property type="match status" value="1"/>
</dbReference>
<proteinExistence type="predicted"/>
<accession>A0A4P9W539</accession>
<feature type="transmembrane region" description="Helical" evidence="5">
    <location>
        <begin position="341"/>
        <end position="359"/>
    </location>
</feature>